<sequence length="198" mass="21456">MLDELIAPGVIRKLFAWENELLAAHFLRLDPESRRCRFAAGVSDETIAAYAATALGADAIVHGFFVDDVLRGAAELRLLPEGEGEVAVTVEEDWRLSGVGSALFGRLLLTARNRGIGNLVMTCLPANRGMQRLAARFDGKITFASGDSMAAVTAPPATPISLWREMWSDGSAVAAGLIDRQMRLVGAKRRRRPRPIEA</sequence>
<comment type="caution">
    <text evidence="2">The sequence shown here is derived from an EMBL/GenBank/DDBJ whole genome shotgun (WGS) entry which is preliminary data.</text>
</comment>
<dbReference type="InterPro" id="IPR016181">
    <property type="entry name" value="Acyl_CoA_acyltransferase"/>
</dbReference>
<dbReference type="SUPFAM" id="SSF55729">
    <property type="entry name" value="Acyl-CoA N-acyltransferases (Nat)"/>
    <property type="match status" value="1"/>
</dbReference>
<dbReference type="InterPro" id="IPR000182">
    <property type="entry name" value="GNAT_dom"/>
</dbReference>
<reference evidence="2 3" key="1">
    <citation type="submission" date="2018-04" db="EMBL/GenBank/DDBJ databases">
        <title>Genomic Encyclopedia of Archaeal and Bacterial Type Strains, Phase II (KMG-II): from individual species to whole genera.</title>
        <authorList>
            <person name="Goeker M."/>
        </authorList>
    </citation>
    <scope>NUCLEOTIDE SEQUENCE [LARGE SCALE GENOMIC DNA]</scope>
    <source>
        <strain evidence="2 3">DSM 25521</strain>
    </source>
</reference>
<dbReference type="Proteomes" id="UP000241808">
    <property type="component" value="Unassembled WGS sequence"/>
</dbReference>
<keyword evidence="2" id="KW-0808">Transferase</keyword>
<dbReference type="AlphaFoldDB" id="A0A2T4ZGU9"/>
<dbReference type="Pfam" id="PF00583">
    <property type="entry name" value="Acetyltransf_1"/>
    <property type="match status" value="1"/>
</dbReference>
<evidence type="ECO:0000313" key="2">
    <source>
        <dbReference type="EMBL" id="PTM61106.1"/>
    </source>
</evidence>
<dbReference type="EMBL" id="PZZL01000002">
    <property type="protein sequence ID" value="PTM61106.1"/>
    <property type="molecule type" value="Genomic_DNA"/>
</dbReference>
<gene>
    <name evidence="2" type="ORF">C8P69_102492</name>
</gene>
<accession>A0A2T4ZGU9</accession>
<dbReference type="RefSeq" id="WP_108175022.1">
    <property type="nucleotide sequence ID" value="NZ_PZZL01000002.1"/>
</dbReference>
<feature type="domain" description="N-acetyltransferase" evidence="1">
    <location>
        <begin position="57"/>
        <end position="137"/>
    </location>
</feature>
<dbReference type="GO" id="GO:0016747">
    <property type="term" value="F:acyltransferase activity, transferring groups other than amino-acyl groups"/>
    <property type="evidence" value="ECO:0007669"/>
    <property type="project" value="InterPro"/>
</dbReference>
<name>A0A2T4ZGU9_9HYPH</name>
<dbReference type="OrthoDB" id="7843527at2"/>
<keyword evidence="3" id="KW-1185">Reference proteome</keyword>
<evidence type="ECO:0000313" key="3">
    <source>
        <dbReference type="Proteomes" id="UP000241808"/>
    </source>
</evidence>
<protein>
    <submittedName>
        <fullName evidence="2">Acetyltransferase (GNAT) family protein</fullName>
    </submittedName>
</protein>
<dbReference type="Gene3D" id="3.40.630.30">
    <property type="match status" value="1"/>
</dbReference>
<proteinExistence type="predicted"/>
<evidence type="ECO:0000259" key="1">
    <source>
        <dbReference type="Pfam" id="PF00583"/>
    </source>
</evidence>
<organism evidence="2 3">
    <name type="scientific">Phreatobacter oligotrophus</name>
    <dbReference type="NCBI Taxonomy" id="1122261"/>
    <lineage>
        <taxon>Bacteria</taxon>
        <taxon>Pseudomonadati</taxon>
        <taxon>Pseudomonadota</taxon>
        <taxon>Alphaproteobacteria</taxon>
        <taxon>Hyphomicrobiales</taxon>
        <taxon>Phreatobacteraceae</taxon>
        <taxon>Phreatobacter</taxon>
    </lineage>
</organism>